<gene>
    <name evidence="2" type="ORF">M493_17230</name>
</gene>
<evidence type="ECO:0000259" key="1">
    <source>
        <dbReference type="PROSITE" id="PS51746"/>
    </source>
</evidence>
<dbReference type="Pfam" id="PF13672">
    <property type="entry name" value="PP2C_2"/>
    <property type="match status" value="1"/>
</dbReference>
<feature type="domain" description="PPM-type phosphatase" evidence="1">
    <location>
        <begin position="19"/>
        <end position="276"/>
    </location>
</feature>
<dbReference type="PROSITE" id="PS51746">
    <property type="entry name" value="PPM_2"/>
    <property type="match status" value="1"/>
</dbReference>
<dbReference type="SMART" id="SM00332">
    <property type="entry name" value="PP2Cc"/>
    <property type="match status" value="1"/>
</dbReference>
<accession>S5Z3M6</accession>
<dbReference type="HOGENOM" id="CLU_052010_0_0_9"/>
<dbReference type="Proteomes" id="UP000015500">
    <property type="component" value="Chromosome"/>
</dbReference>
<dbReference type="SUPFAM" id="SSF81606">
    <property type="entry name" value="PP2C-like"/>
    <property type="match status" value="1"/>
</dbReference>
<dbReference type="STRING" id="1921421.M493_17230"/>
<keyword evidence="3" id="KW-1185">Reference proteome</keyword>
<sequence>MSDIGGTHQKIYNHSAYGCYTIVSVQGASHVKNQQPCQDAFACLEDSETGGPLIIAIADGHGDKRHDMSHYGAKLATHIAVHVLKDLYEQLKQSRTYLFRSFRDDFLKEVVKQWKKEVLAHASAHDIDGTDPSKVYTRYGTTLLVALVCEEEALVGQIGDGDILVIDGKNRPIPSLDKGDDLVGNATYSLCSPEANRFWNAARIPRPLGNKFLMMSTDGLSNCFEDDDNFYKFASSLAEYVDRHTFSSASDAFPSLLFTYSSRGSGDDITLALLKFKNISTPPYAAGHPGRNTSVRYDGGKRAGGCLGSG</sequence>
<name>S5Z3M6_GEOG3</name>
<dbReference type="KEGG" id="gjf:M493_17230"/>
<reference evidence="2 3" key="1">
    <citation type="journal article" date="2014" name="Genome Announc.">
        <title>Complete Genome Sequence of the Thermophilic Polychlorinated Biphenyl Degrader Geobacillus sp. Strain JF8 (NBRC 109937).</title>
        <authorList>
            <person name="Shintani M."/>
            <person name="Ohtsubo Y."/>
            <person name="Fukuda K."/>
            <person name="Hosoyama A."/>
            <person name="Ohji S."/>
            <person name="Yamazoe A."/>
            <person name="Fujita N."/>
            <person name="Nagata Y."/>
            <person name="Tsuda M."/>
            <person name="Hatta T."/>
            <person name="Kimbara K."/>
        </authorList>
    </citation>
    <scope>NUCLEOTIDE SEQUENCE [LARGE SCALE GENOMIC DNA]</scope>
    <source>
        <strain evidence="2 3">JF8</strain>
    </source>
</reference>
<dbReference type="InterPro" id="IPR036457">
    <property type="entry name" value="PPM-type-like_dom_sf"/>
</dbReference>
<evidence type="ECO:0000313" key="3">
    <source>
        <dbReference type="Proteomes" id="UP000015500"/>
    </source>
</evidence>
<dbReference type="InterPro" id="IPR001932">
    <property type="entry name" value="PPM-type_phosphatase-like_dom"/>
</dbReference>
<protein>
    <recommendedName>
        <fullName evidence="1">PPM-type phosphatase domain-containing protein</fullName>
    </recommendedName>
</protein>
<dbReference type="AlphaFoldDB" id="S5Z3M6"/>
<evidence type="ECO:0000313" key="2">
    <source>
        <dbReference type="EMBL" id="AGT33654.2"/>
    </source>
</evidence>
<proteinExistence type="predicted"/>
<dbReference type="RefSeq" id="WP_023817788.1">
    <property type="nucleotide sequence ID" value="NC_022080.4"/>
</dbReference>
<dbReference type="EMBL" id="CP006254">
    <property type="protein sequence ID" value="AGT33654.2"/>
    <property type="molecule type" value="Genomic_DNA"/>
</dbReference>
<organism evidence="2 3">
    <name type="scientific">Geobacillus genomosp. 3</name>
    <dbReference type="NCBI Taxonomy" id="1921421"/>
    <lineage>
        <taxon>Bacteria</taxon>
        <taxon>Bacillati</taxon>
        <taxon>Bacillota</taxon>
        <taxon>Bacilli</taxon>
        <taxon>Bacillales</taxon>
        <taxon>Anoxybacillaceae</taxon>
        <taxon>Geobacillus</taxon>
    </lineage>
</organism>
<dbReference type="Gene3D" id="3.60.40.10">
    <property type="entry name" value="PPM-type phosphatase domain"/>
    <property type="match status" value="1"/>
</dbReference>